<dbReference type="PANTHER" id="PTHR46986:SF1">
    <property type="entry name" value="ENDORIBONUCLEASE YBEY, CHLOROPLASTIC"/>
    <property type="match status" value="1"/>
</dbReference>
<evidence type="ECO:0000256" key="3">
    <source>
        <dbReference type="ARBA" id="ARBA00022552"/>
    </source>
</evidence>
<feature type="binding site" evidence="9">
    <location>
        <position position="131"/>
    </location>
    <ligand>
        <name>Zn(2+)</name>
        <dbReference type="ChEBI" id="CHEBI:29105"/>
        <note>catalytic</note>
    </ligand>
</feature>
<dbReference type="InterPro" id="IPR020549">
    <property type="entry name" value="YbeY_CS"/>
</dbReference>
<comment type="cofactor">
    <cofactor evidence="9">
        <name>Zn(2+)</name>
        <dbReference type="ChEBI" id="CHEBI:29105"/>
    </cofactor>
    <text evidence="9">Binds 1 zinc ion.</text>
</comment>
<evidence type="ECO:0000256" key="7">
    <source>
        <dbReference type="ARBA" id="ARBA00022801"/>
    </source>
</evidence>
<dbReference type="EMBL" id="JACOPK010000003">
    <property type="protein sequence ID" value="MBC5695173.1"/>
    <property type="molecule type" value="Genomic_DNA"/>
</dbReference>
<dbReference type="NCBIfam" id="TIGR00043">
    <property type="entry name" value="rRNA maturation RNase YbeY"/>
    <property type="match status" value="1"/>
</dbReference>
<keyword evidence="9" id="KW-0963">Cytoplasm</keyword>
<keyword evidence="5 9" id="KW-0479">Metal-binding</keyword>
<comment type="caution">
    <text evidence="10">The sequence shown here is derived from an EMBL/GenBank/DDBJ whole genome shotgun (WGS) entry which is preliminary data.</text>
</comment>
<sequence length="169" mass="19493">MQLQPEHFISVTFETEVKDADSVRELIEKCAKNVLERENIPFDAEIDARVVDAEEIRRLNAEFRDKDVVTDVLSFPMFDYYNGAPREDLEPDPESGRVMLGDMVLCYTRACEQAEEYGHSAARECGFLTTHSVLHLLGYDHERGEDDTARMRRREKEYLEAIGLTRDDG</sequence>
<dbReference type="SUPFAM" id="SSF55486">
    <property type="entry name" value="Metalloproteases ('zincins'), catalytic domain"/>
    <property type="match status" value="1"/>
</dbReference>
<name>A0ABR7GLI9_9FIRM</name>
<comment type="function">
    <text evidence="9">Single strand-specific metallo-endoribonuclease involved in late-stage 70S ribosome quality control and in maturation of the 3' terminus of the 16S rRNA.</text>
</comment>
<keyword evidence="3 9" id="KW-0698">rRNA processing</keyword>
<comment type="similarity">
    <text evidence="1 9">Belongs to the endoribonuclease YbeY family.</text>
</comment>
<proteinExistence type="inferred from homology"/>
<keyword evidence="6 9" id="KW-0255">Endonuclease</keyword>
<evidence type="ECO:0000256" key="4">
    <source>
        <dbReference type="ARBA" id="ARBA00022722"/>
    </source>
</evidence>
<organism evidence="10 11">
    <name type="scientific">Agathobaculum hominis</name>
    <dbReference type="NCBI Taxonomy" id="2763014"/>
    <lineage>
        <taxon>Bacteria</taxon>
        <taxon>Bacillati</taxon>
        <taxon>Bacillota</taxon>
        <taxon>Clostridia</taxon>
        <taxon>Eubacteriales</taxon>
        <taxon>Butyricicoccaceae</taxon>
        <taxon>Agathobaculum</taxon>
    </lineage>
</organism>
<dbReference type="InterPro" id="IPR023091">
    <property type="entry name" value="MetalPrtase_cat_dom_sf_prd"/>
</dbReference>
<dbReference type="InterPro" id="IPR002036">
    <property type="entry name" value="YbeY"/>
</dbReference>
<keyword evidence="2 9" id="KW-0690">Ribosome biogenesis</keyword>
<evidence type="ECO:0000256" key="8">
    <source>
        <dbReference type="ARBA" id="ARBA00022833"/>
    </source>
</evidence>
<gene>
    <name evidence="9 10" type="primary">ybeY</name>
    <name evidence="10" type="ORF">H8S02_04325</name>
</gene>
<keyword evidence="8 9" id="KW-0862">Zinc</keyword>
<evidence type="ECO:0000256" key="9">
    <source>
        <dbReference type="HAMAP-Rule" id="MF_00009"/>
    </source>
</evidence>
<keyword evidence="11" id="KW-1185">Reference proteome</keyword>
<dbReference type="Gene3D" id="3.40.390.30">
    <property type="entry name" value="Metalloproteases ('zincins'), catalytic domain"/>
    <property type="match status" value="1"/>
</dbReference>
<dbReference type="HAMAP" id="MF_00009">
    <property type="entry name" value="Endoribonucl_YbeY"/>
    <property type="match status" value="1"/>
</dbReference>
<protein>
    <recommendedName>
        <fullName evidence="9">Endoribonuclease YbeY</fullName>
        <ecNumber evidence="9">3.1.-.-</ecNumber>
    </recommendedName>
</protein>
<accession>A0ABR7GLI9</accession>
<feature type="binding site" evidence="9">
    <location>
        <position position="135"/>
    </location>
    <ligand>
        <name>Zn(2+)</name>
        <dbReference type="ChEBI" id="CHEBI:29105"/>
        <note>catalytic</note>
    </ligand>
</feature>
<dbReference type="PROSITE" id="PS01306">
    <property type="entry name" value="UPF0054"/>
    <property type="match status" value="1"/>
</dbReference>
<comment type="subcellular location">
    <subcellularLocation>
        <location evidence="9">Cytoplasm</location>
    </subcellularLocation>
</comment>
<keyword evidence="7 9" id="KW-0378">Hydrolase</keyword>
<evidence type="ECO:0000256" key="2">
    <source>
        <dbReference type="ARBA" id="ARBA00022517"/>
    </source>
</evidence>
<dbReference type="Proteomes" id="UP000641741">
    <property type="component" value="Unassembled WGS sequence"/>
</dbReference>
<evidence type="ECO:0000256" key="5">
    <source>
        <dbReference type="ARBA" id="ARBA00022723"/>
    </source>
</evidence>
<dbReference type="EC" id="3.1.-.-" evidence="9"/>
<evidence type="ECO:0000256" key="1">
    <source>
        <dbReference type="ARBA" id="ARBA00010875"/>
    </source>
</evidence>
<dbReference type="PANTHER" id="PTHR46986">
    <property type="entry name" value="ENDORIBONUCLEASE YBEY, CHLOROPLASTIC"/>
    <property type="match status" value="1"/>
</dbReference>
<evidence type="ECO:0000313" key="11">
    <source>
        <dbReference type="Proteomes" id="UP000641741"/>
    </source>
</evidence>
<reference evidence="10 11" key="1">
    <citation type="submission" date="2020-08" db="EMBL/GenBank/DDBJ databases">
        <title>Genome public.</title>
        <authorList>
            <person name="Liu C."/>
            <person name="Sun Q."/>
        </authorList>
    </citation>
    <scope>NUCLEOTIDE SEQUENCE [LARGE SCALE GENOMIC DNA]</scope>
    <source>
        <strain evidence="10 11">M2</strain>
    </source>
</reference>
<dbReference type="Pfam" id="PF02130">
    <property type="entry name" value="YbeY"/>
    <property type="match status" value="1"/>
</dbReference>
<feature type="binding site" evidence="9">
    <location>
        <position position="141"/>
    </location>
    <ligand>
        <name>Zn(2+)</name>
        <dbReference type="ChEBI" id="CHEBI:29105"/>
        <note>catalytic</note>
    </ligand>
</feature>
<keyword evidence="4 9" id="KW-0540">Nuclease</keyword>
<evidence type="ECO:0000256" key="6">
    <source>
        <dbReference type="ARBA" id="ARBA00022759"/>
    </source>
</evidence>
<evidence type="ECO:0000313" key="10">
    <source>
        <dbReference type="EMBL" id="MBC5695173.1"/>
    </source>
</evidence>